<proteinExistence type="predicted"/>
<dbReference type="EMBL" id="CP114196">
    <property type="protein sequence ID" value="WAT93764.1"/>
    <property type="molecule type" value="Genomic_DNA"/>
</dbReference>
<protein>
    <submittedName>
        <fullName evidence="1">Uncharacterized protein</fullName>
    </submittedName>
</protein>
<name>A0AA47L9L6_VIBPH</name>
<dbReference type="RefSeq" id="WP_025636688.1">
    <property type="nucleotide sequence ID" value="NZ_CP114196.1"/>
</dbReference>
<reference evidence="1" key="1">
    <citation type="submission" date="2022-12" db="EMBL/GenBank/DDBJ databases">
        <title>Vibrio parahaemolyticus become highly virulent by producing novel Tc toxins.</title>
        <authorList>
            <person name="Yang F."/>
            <person name="You Y."/>
            <person name="Lai Q."/>
            <person name="Xu L."/>
            <person name="Li F."/>
        </authorList>
    </citation>
    <scope>NUCLEOTIDE SEQUENCE</scope>
    <source>
        <strain evidence="1">Vp-HL-202005</strain>
        <plasmid evidence="1">pHLA</plasmid>
    </source>
</reference>
<keyword evidence="1" id="KW-0614">Plasmid</keyword>
<accession>A0AA47L9L6</accession>
<dbReference type="Proteomes" id="UP001156560">
    <property type="component" value="Plasmid pHLA"/>
</dbReference>
<sequence length="103" mass="12064">MKFREIDGKQQVCFELEDIPSFGSDIWFQVECLDGLYCLLLSYLRNCGPTKQEETINKKRRLALLHIRKAWWIIKRQRLPLDVVKGFSVSNKFAKLKGFTVLG</sequence>
<organism evidence="1 2">
    <name type="scientific">Vibrio parahaemolyticus</name>
    <dbReference type="NCBI Taxonomy" id="670"/>
    <lineage>
        <taxon>Bacteria</taxon>
        <taxon>Pseudomonadati</taxon>
        <taxon>Pseudomonadota</taxon>
        <taxon>Gammaproteobacteria</taxon>
        <taxon>Vibrionales</taxon>
        <taxon>Vibrionaceae</taxon>
        <taxon>Vibrio</taxon>
    </lineage>
</organism>
<dbReference type="AlphaFoldDB" id="A0AA47L9L6"/>
<evidence type="ECO:0000313" key="2">
    <source>
        <dbReference type="Proteomes" id="UP001156560"/>
    </source>
</evidence>
<gene>
    <name evidence="1" type="ORF">O1Q84_25930</name>
</gene>
<geneLocation type="plasmid" evidence="1 2">
    <name>pHLA</name>
</geneLocation>
<evidence type="ECO:0000313" key="1">
    <source>
        <dbReference type="EMBL" id="WAT93764.1"/>
    </source>
</evidence>